<dbReference type="Proteomes" id="UP000001424">
    <property type="component" value="Chromosome"/>
</dbReference>
<accession>Q7NZN4</accession>
<gene>
    <name evidence="1" type="ordered locus">CV_0888</name>
</gene>
<organism evidence="1 2">
    <name type="scientific">Chromobacterium violaceum (strain ATCC 12472 / DSM 30191 / JCM 1249 / CCUG 213 / NBRC 12614 / NCIMB 9131 / NCTC 9757 / MK)</name>
    <dbReference type="NCBI Taxonomy" id="243365"/>
    <lineage>
        <taxon>Bacteria</taxon>
        <taxon>Pseudomonadati</taxon>
        <taxon>Pseudomonadota</taxon>
        <taxon>Betaproteobacteria</taxon>
        <taxon>Neisseriales</taxon>
        <taxon>Chromobacteriaceae</taxon>
        <taxon>Chromobacterium</taxon>
    </lineage>
</organism>
<keyword evidence="2" id="KW-1185">Reference proteome</keyword>
<proteinExistence type="predicted"/>
<protein>
    <submittedName>
        <fullName evidence="1">Uncharacterized protein</fullName>
    </submittedName>
</protein>
<reference evidence="1 2" key="1">
    <citation type="journal article" date="2003" name="Proc. Natl. Acad. Sci. U.S.A.">
        <title>The complete genome sequence of Chromobacterium violaceum reveals remarkable and exploitable bacterial adaptability.</title>
        <authorList>
            <person name="Vasconcelos A.T.R."/>
            <person name="de Almeida D.F."/>
            <person name="Almeida F.C."/>
            <person name="de Almeida L.G.P."/>
            <person name="de Almeida R."/>
            <person name="Goncalves J.A.A."/>
            <person name="Andrade E.M."/>
            <person name="Antonio R.V."/>
            <person name="Araripe J."/>
            <person name="de Araujo M.F.F."/>
            <person name="Filho S.A."/>
            <person name="Azevedo V."/>
            <person name="Batista A.J."/>
            <person name="Bataus L.A.M."/>
            <person name="Batista J.S."/>
            <person name="Belo A."/>
            <person name="vander Berg C."/>
            <person name="Blamey J."/>
            <person name="Bogo M."/>
            <person name="Bonato S."/>
            <person name="Bordignon J."/>
            <person name="Brito C.A."/>
            <person name="Brocchi M."/>
            <person name="Burity H.A."/>
            <person name="Camargo A.A."/>
            <person name="Cardoso D.D.P."/>
            <person name="Carneiro N.P."/>
            <person name="Carraro D.M."/>
            <person name="Carvalho C.M.B."/>
            <person name="Cascardo J.C.M."/>
            <person name="Cavada B.S."/>
            <person name="Chueire L.M.O."/>
            <person name="Pasa T.B.C."/>
            <person name="Duran N."/>
            <person name="Fagundes N."/>
            <person name="Falcao C.L."/>
            <person name="Fantinatti F."/>
            <person name="Farias I.P."/>
            <person name="Felipe M.S.S."/>
            <person name="Ferrari L.P."/>
            <person name="Ferro J.A."/>
            <person name="Ferro M.I.T."/>
            <person name="Franco G.R."/>
            <person name="Freitas N.S.A."/>
            <person name="Furlan L.R."/>
            <person name="Gazzinelli R.T."/>
            <person name="Gomes E.A."/>
            <person name="Goncalves P.R."/>
            <person name="Grangeiro T.B."/>
            <person name="Grattapaglia D."/>
            <person name="Grisard E.C."/>
            <person name="Guimaraes C.T."/>
            <person name="Hanna E.S."/>
            <person name="Hungria M."/>
            <person name="Jardim S.N."/>
            <person name="Laurino J."/>
            <person name="Leoi L.C.T."/>
            <person name="Fassarella L."/>
            <person name="Lima A."/>
            <person name="Loureiro M.F."/>
            <person name="Lyra M.C.P."/>
            <person name="Macedo M."/>
            <person name="Madeira H.M.F."/>
            <person name="Manfio G.P."/>
            <person name="Maranhao A.Q."/>
            <person name="Martins W.S."/>
            <person name="di Mauro S.M.Z."/>
            <person name="de Medeiros S.R.B."/>
            <person name="Meissner R.D.V."/>
            <person name="Menck C.F.M."/>
            <person name="Moreira M.A.M."/>
            <person name="Nascimento F.F."/>
            <person name="Nicolas M.F."/>
            <person name="Oliveira J.G."/>
            <person name="Oliveira S.C."/>
            <person name="Paixao R.F.C."/>
            <person name="Parente J.A."/>
            <person name="Pedrosa F.O."/>
            <person name="Pena S.J.D."/>
            <person name="Perreira J.O."/>
            <person name="Perreira M."/>
            <person name="Pinto L.S.R.C."/>
            <person name="Pinto L.S."/>
            <person name="Porto J.I.R."/>
            <person name="Potrich D.P."/>
            <person name="Neto C.E.R."/>
            <person name="Reis A.M.M."/>
            <person name="Rigo L.U."/>
            <person name="Rondinelli E."/>
            <person name="dos Santos E.B.P."/>
            <person name="Santos F.R."/>
            <person name="Schneider M.P.C."/>
            <person name="Seuanez H.N."/>
            <person name="Silva A.M.R."/>
            <person name="da Silva A.L.C."/>
            <person name="Silva D.W."/>
            <person name="Silva R."/>
            <person name="Simoes I.C."/>
            <person name="Simon D."/>
            <person name="Soares C.M.A."/>
            <person name="Soares R.B.A."/>
            <person name="Souza E.M."/>
            <person name="Souza K.R.L."/>
            <person name="Souza R.C."/>
            <person name="Steffens M.B.R."/>
            <person name="Steindel M."/>
            <person name="Teixeira S.R."/>
            <person name="Urmenyi T."/>
            <person name="Vettore A."/>
            <person name="Wassem R."/>
            <person name="Zaha A."/>
            <person name="Simpson A.J.G."/>
        </authorList>
    </citation>
    <scope>NUCLEOTIDE SEQUENCE [LARGE SCALE GENOMIC DNA]</scope>
    <source>
        <strain evidence="2">ATCC 12472 / DSM 30191 / JCM 1249 / NBRC 12614 / NCIMB 9131 / NCTC 9757</strain>
    </source>
</reference>
<dbReference type="AlphaFoldDB" id="Q7NZN4"/>
<sequence>MFPDDAVLPARQAVSCDGGGLAGGRGEMHPSWMLLWALQTPPVPTDCPIAGAVAMPIRARVAAQARRKHPSVCASTFSI</sequence>
<dbReference type="HOGENOM" id="CLU_2599695_0_0_4"/>
<name>Q7NZN4_CHRVO</name>
<evidence type="ECO:0000313" key="2">
    <source>
        <dbReference type="Proteomes" id="UP000001424"/>
    </source>
</evidence>
<dbReference type="EMBL" id="AE016825">
    <property type="protein sequence ID" value="AAQ58562.1"/>
    <property type="molecule type" value="Genomic_DNA"/>
</dbReference>
<dbReference type="KEGG" id="cvi:CV_0888"/>
<evidence type="ECO:0000313" key="1">
    <source>
        <dbReference type="EMBL" id="AAQ58562.1"/>
    </source>
</evidence>